<evidence type="ECO:0000256" key="5">
    <source>
        <dbReference type="SAM" id="Phobius"/>
    </source>
</evidence>
<reference evidence="7 8" key="1">
    <citation type="submission" date="2018-08" db="EMBL/GenBank/DDBJ databases">
        <title>Chitinophagaceae sp. K23C18032701, a novel bacterium isolated from forest soil.</title>
        <authorList>
            <person name="Wang C."/>
        </authorList>
    </citation>
    <scope>NUCLEOTIDE SEQUENCE [LARGE SCALE GENOMIC DNA]</scope>
    <source>
        <strain evidence="7 8">K23C18032701</strain>
    </source>
</reference>
<comment type="subcellular location">
    <subcellularLocation>
        <location evidence="1">Membrane</location>
        <topology evidence="1">Multi-pass membrane protein</topology>
    </subcellularLocation>
</comment>
<dbReference type="AlphaFoldDB" id="A0A3E1NJC7"/>
<feature type="transmembrane region" description="Helical" evidence="5">
    <location>
        <begin position="52"/>
        <end position="85"/>
    </location>
</feature>
<evidence type="ECO:0000259" key="6">
    <source>
        <dbReference type="SMART" id="SM00014"/>
    </source>
</evidence>
<keyword evidence="4 5" id="KW-0472">Membrane</keyword>
<dbReference type="SMART" id="SM00014">
    <property type="entry name" value="acidPPc"/>
    <property type="match status" value="1"/>
</dbReference>
<feature type="domain" description="Phosphatidic acid phosphatase type 2/haloperoxidase" evidence="6">
    <location>
        <begin position="167"/>
        <end position="302"/>
    </location>
</feature>
<evidence type="ECO:0000256" key="3">
    <source>
        <dbReference type="ARBA" id="ARBA00022989"/>
    </source>
</evidence>
<feature type="transmembrane region" description="Helical" evidence="5">
    <location>
        <begin position="137"/>
        <end position="158"/>
    </location>
</feature>
<feature type="transmembrane region" description="Helical" evidence="5">
    <location>
        <begin position="261"/>
        <end position="281"/>
    </location>
</feature>
<protein>
    <submittedName>
        <fullName evidence="7">Inositol phosphorylceramide synthase</fullName>
    </submittedName>
</protein>
<dbReference type="PANTHER" id="PTHR31310">
    <property type="match status" value="1"/>
</dbReference>
<dbReference type="PANTHER" id="PTHR31310:SF7">
    <property type="entry name" value="PA-PHOSPHATASE RELATED-FAMILY PROTEIN DDB_G0268928"/>
    <property type="match status" value="1"/>
</dbReference>
<evidence type="ECO:0000256" key="1">
    <source>
        <dbReference type="ARBA" id="ARBA00004141"/>
    </source>
</evidence>
<dbReference type="InterPro" id="IPR052185">
    <property type="entry name" value="IPC_Synthase-Related"/>
</dbReference>
<evidence type="ECO:0000256" key="4">
    <source>
        <dbReference type="ARBA" id="ARBA00023136"/>
    </source>
</evidence>
<dbReference type="GO" id="GO:0016020">
    <property type="term" value="C:membrane"/>
    <property type="evidence" value="ECO:0007669"/>
    <property type="project" value="UniProtKB-SubCell"/>
</dbReference>
<gene>
    <name evidence="7" type="ORF">DXN05_12965</name>
</gene>
<comment type="caution">
    <text evidence="7">The sequence shown here is derived from an EMBL/GenBank/DDBJ whole genome shotgun (WGS) entry which is preliminary data.</text>
</comment>
<keyword evidence="3 5" id="KW-1133">Transmembrane helix</keyword>
<evidence type="ECO:0000313" key="8">
    <source>
        <dbReference type="Proteomes" id="UP000261284"/>
    </source>
</evidence>
<dbReference type="RefSeq" id="WP_116847963.1">
    <property type="nucleotide sequence ID" value="NZ_QTJU01000004.1"/>
</dbReference>
<dbReference type="EMBL" id="QTJU01000004">
    <property type="protein sequence ID" value="RFM27888.1"/>
    <property type="molecule type" value="Genomic_DNA"/>
</dbReference>
<evidence type="ECO:0000313" key="7">
    <source>
        <dbReference type="EMBL" id="RFM27888.1"/>
    </source>
</evidence>
<dbReference type="InterPro" id="IPR026841">
    <property type="entry name" value="Aur1/Ipt1"/>
</dbReference>
<name>A0A3E1NJC7_9BACT</name>
<keyword evidence="8" id="KW-1185">Reference proteome</keyword>
<dbReference type="Proteomes" id="UP000261284">
    <property type="component" value="Unassembled WGS sequence"/>
</dbReference>
<proteinExistence type="predicted"/>
<evidence type="ECO:0000256" key="2">
    <source>
        <dbReference type="ARBA" id="ARBA00022692"/>
    </source>
</evidence>
<sequence>MDQTDISTAAVNKATAEKASLYSAKSFRFAGVVSLGYLLLSYVLIGFKTDQLILIALFNFLYFASQITRKFVTGFSVFFIFWIIFDYMKAFPNFKYNTVHIGELYHAEKHLFGIHTATGVVTPNEYLAIHHALPLDIFTGMCYLCWVPVPLIFAGYLFFRNRMQFFYFSLTFLLVNIIGFIGYYIYPAAPPWYVMQHGFDFNFATPGNTAGLARFDAFFNVHIFAGLYSKSSNVFAAMPSLHAAYMLIVLYYGIKFRMGWLNLLFAIILGGIWFSAVYNAHHYVLDVLAGISCAILGIALFQWFVNRTGPGNKMMHHLVTITT</sequence>
<dbReference type="OrthoDB" id="629685at2"/>
<accession>A0A3E1NJC7</accession>
<dbReference type="InterPro" id="IPR000326">
    <property type="entry name" value="PAP2/HPO"/>
</dbReference>
<feature type="transmembrane region" description="Helical" evidence="5">
    <location>
        <begin position="234"/>
        <end position="254"/>
    </location>
</feature>
<feature type="transmembrane region" description="Helical" evidence="5">
    <location>
        <begin position="287"/>
        <end position="305"/>
    </location>
</feature>
<keyword evidence="2 5" id="KW-0812">Transmembrane</keyword>
<dbReference type="Pfam" id="PF14378">
    <property type="entry name" value="PAP2_3"/>
    <property type="match status" value="1"/>
</dbReference>
<feature type="transmembrane region" description="Helical" evidence="5">
    <location>
        <begin position="165"/>
        <end position="186"/>
    </location>
</feature>
<organism evidence="7 8">
    <name type="scientific">Deminuibacter soli</name>
    <dbReference type="NCBI Taxonomy" id="2291815"/>
    <lineage>
        <taxon>Bacteria</taxon>
        <taxon>Pseudomonadati</taxon>
        <taxon>Bacteroidota</taxon>
        <taxon>Chitinophagia</taxon>
        <taxon>Chitinophagales</taxon>
        <taxon>Chitinophagaceae</taxon>
        <taxon>Deminuibacter</taxon>
    </lineage>
</organism>
<dbReference type="CDD" id="cd03386">
    <property type="entry name" value="PAP2_Aur1_like"/>
    <property type="match status" value="1"/>
</dbReference>
<dbReference type="Gene3D" id="1.20.144.10">
    <property type="entry name" value="Phosphatidic acid phosphatase type 2/haloperoxidase"/>
    <property type="match status" value="1"/>
</dbReference>